<sequence>MKFLSTAITALLCLTSAVSAIKNTTREFHLKTKVAKPTYENSKFNNLYLYSYHTGAGLSDGCFDTKPIPNGNGIAFYNKTATTVIFQLSEDFPWGLSLTYDSSYNQWASVTINGGTGQDGWKFNASGLVSTSTQWGGWMVCDWAHGVPQLFWRFSYYLGGKLPSSCSPVQLVPEYI</sequence>
<reference evidence="3 4" key="1">
    <citation type="journal article" date="2013" name="PLoS Genet.">
        <title>Genomic mechanisms accounting for the adaptation to parasitism in nematode-trapping fungi.</title>
        <authorList>
            <person name="Meerupati T."/>
            <person name="Andersson K.M."/>
            <person name="Friman E."/>
            <person name="Kumar D."/>
            <person name="Tunlid A."/>
            <person name="Ahren D."/>
        </authorList>
    </citation>
    <scope>NUCLEOTIDE SEQUENCE [LARGE SCALE GENOMIC DNA]</scope>
    <source>
        <strain evidence="3 4">CBS 200.50</strain>
    </source>
</reference>
<dbReference type="HOGENOM" id="CLU_133908_0_0_1"/>
<feature type="chain" id="PRO_5004561480" description="DUF7907 domain-containing protein" evidence="1">
    <location>
        <begin position="21"/>
        <end position="176"/>
    </location>
</feature>
<feature type="domain" description="DUF7907" evidence="2">
    <location>
        <begin position="26"/>
        <end position="175"/>
    </location>
</feature>
<dbReference type="InterPro" id="IPR057229">
    <property type="entry name" value="DUF7907"/>
</dbReference>
<dbReference type="OrthoDB" id="3518533at2759"/>
<name>S8BXC0_DACHA</name>
<keyword evidence="4" id="KW-1185">Reference proteome</keyword>
<organism evidence="3 4">
    <name type="scientific">Dactylellina haptotyla (strain CBS 200.50)</name>
    <name type="common">Nematode-trapping fungus</name>
    <name type="synonym">Monacrosporium haptotylum</name>
    <dbReference type="NCBI Taxonomy" id="1284197"/>
    <lineage>
        <taxon>Eukaryota</taxon>
        <taxon>Fungi</taxon>
        <taxon>Dikarya</taxon>
        <taxon>Ascomycota</taxon>
        <taxon>Pezizomycotina</taxon>
        <taxon>Orbiliomycetes</taxon>
        <taxon>Orbiliales</taxon>
        <taxon>Orbiliaceae</taxon>
        <taxon>Dactylellina</taxon>
    </lineage>
</organism>
<reference evidence="4" key="2">
    <citation type="submission" date="2013-04" db="EMBL/GenBank/DDBJ databases">
        <title>Genomic mechanisms accounting for the adaptation to parasitism in nematode-trapping fungi.</title>
        <authorList>
            <person name="Ahren D.G."/>
        </authorList>
    </citation>
    <scope>NUCLEOTIDE SEQUENCE [LARGE SCALE GENOMIC DNA]</scope>
    <source>
        <strain evidence="4">CBS 200.50</strain>
    </source>
</reference>
<dbReference type="OMA" id="WEPIVIN"/>
<evidence type="ECO:0000256" key="1">
    <source>
        <dbReference type="SAM" id="SignalP"/>
    </source>
</evidence>
<dbReference type="eggNOG" id="ENOG502SSN8">
    <property type="taxonomic scope" value="Eukaryota"/>
</dbReference>
<dbReference type="Pfam" id="PF25484">
    <property type="entry name" value="DUF7907"/>
    <property type="match status" value="1"/>
</dbReference>
<accession>S8BXC0</accession>
<comment type="caution">
    <text evidence="3">The sequence shown here is derived from an EMBL/GenBank/DDBJ whole genome shotgun (WGS) entry which is preliminary data.</text>
</comment>
<dbReference type="STRING" id="1284197.S8BXC0"/>
<dbReference type="Proteomes" id="UP000015100">
    <property type="component" value="Unassembled WGS sequence"/>
</dbReference>
<keyword evidence="1" id="KW-0732">Signal</keyword>
<evidence type="ECO:0000313" key="3">
    <source>
        <dbReference type="EMBL" id="EPS44163.1"/>
    </source>
</evidence>
<evidence type="ECO:0000259" key="2">
    <source>
        <dbReference type="Pfam" id="PF25484"/>
    </source>
</evidence>
<gene>
    <name evidence="3" type="ORF">H072_1806</name>
</gene>
<dbReference type="AlphaFoldDB" id="S8BXC0"/>
<proteinExistence type="predicted"/>
<evidence type="ECO:0000313" key="4">
    <source>
        <dbReference type="Proteomes" id="UP000015100"/>
    </source>
</evidence>
<feature type="signal peptide" evidence="1">
    <location>
        <begin position="1"/>
        <end position="20"/>
    </location>
</feature>
<protein>
    <recommendedName>
        <fullName evidence="2">DUF7907 domain-containing protein</fullName>
    </recommendedName>
</protein>
<dbReference type="EMBL" id="AQGS01000057">
    <property type="protein sequence ID" value="EPS44163.1"/>
    <property type="molecule type" value="Genomic_DNA"/>
</dbReference>